<dbReference type="InterPro" id="IPR018910">
    <property type="entry name" value="LpqB_C"/>
</dbReference>
<dbReference type="Pfam" id="PF25976">
    <property type="entry name" value="LpqB_N"/>
    <property type="match status" value="1"/>
</dbReference>
<feature type="domain" description="Lipoprotein LpqB N-terminal" evidence="4">
    <location>
        <begin position="84"/>
        <end position="182"/>
    </location>
</feature>
<feature type="region of interest" description="Disordered" evidence="1">
    <location>
        <begin position="32"/>
        <end position="54"/>
    </location>
</feature>
<dbReference type="AlphaFoldDB" id="A0A9Q9IFZ4"/>
<keyword evidence="6" id="KW-1185">Reference proteome</keyword>
<dbReference type="Pfam" id="PF10646">
    <property type="entry name" value="Germane"/>
    <property type="match status" value="1"/>
</dbReference>
<evidence type="ECO:0000313" key="6">
    <source>
        <dbReference type="Proteomes" id="UP001058003"/>
    </source>
</evidence>
<feature type="domain" description="GerMN" evidence="2">
    <location>
        <begin position="194"/>
        <end position="297"/>
    </location>
</feature>
<feature type="domain" description="Lipoprotein LpqB C-terminal" evidence="3">
    <location>
        <begin position="353"/>
        <end position="528"/>
    </location>
</feature>
<proteinExistence type="predicted"/>
<dbReference type="Proteomes" id="UP001058003">
    <property type="component" value="Chromosome"/>
</dbReference>
<reference evidence="5" key="1">
    <citation type="submission" date="2021-04" db="EMBL/GenBank/DDBJ databases">
        <title>Dactylosporangium aurantiacum NRRL B-8018 full assembly.</title>
        <authorList>
            <person name="Hartkoorn R.C."/>
            <person name="Beaudoing E."/>
            <person name="Hot D."/>
        </authorList>
    </citation>
    <scope>NUCLEOTIDE SEQUENCE</scope>
    <source>
        <strain evidence="5">NRRL B-8018</strain>
    </source>
</reference>
<dbReference type="InterPro" id="IPR059026">
    <property type="entry name" value="LpqB_N"/>
</dbReference>
<feature type="region of interest" description="Disordered" evidence="1">
    <location>
        <begin position="607"/>
        <end position="633"/>
    </location>
</feature>
<dbReference type="Pfam" id="PF10647">
    <property type="entry name" value="Gmad1"/>
    <property type="match status" value="1"/>
</dbReference>
<sequence>MSTVRRLVAGLAVTALLLGGCSLPDSTDPKYVGPAATLNPAQDRAQDPPSPQGVNNLSDLVVRYLMTSVGGNVTSPDQPDAVSETQARMKTFMTEAARDRWSPGPQAPLIVVQAKFNNLEGVPGTNRSSLAVEFTPIGQLNRDGQLVSAQLPDNFEPNFVFEGEESGGEMRLSKVPDTMLLSVGGLNEWYQPQPVYFWESGVDAPKLVPDLRYMPRVLPASKRVSEVMLWLVDGPSTWLAPVVEKLPSDVETKDKPTLQPDGSVVVNLSSKARAKSPEDLRKLSSQIRWSLERHPPVTLSYENAKDTTNASDGYESDNAAVVPGEPDQEKFVVVDGVVRPSDIPVGGPPQLFLPGPFNTGVVSATINREHTRAALVRRLNGKQQLVVSGADSSAEPKYVDSTVPPSAALSRPAWINRPAQRFLVADGSRLWTVTPPAKAGEAAKADVVPGIVSGAGDATLTAVSAFSVAPDGRRIALIVNGKAMIAPVRIENGRLRLGEQRPVPNTLGDNQAIGWLSETTLAIGGKPSPEGNLLPNASYSLISTSIDGTGETPLPLRRPSDTSTYIISQLSARTNDPTESLQQVLVLFEANQQARAVFADNTSEIKLSNAGPAVSPSASPPPTGKPTSPFYAD</sequence>
<protein>
    <recommendedName>
        <fullName evidence="7">GerMN domain-containing protein</fullName>
    </recommendedName>
</protein>
<accession>A0A9Q9IFZ4</accession>
<evidence type="ECO:0000256" key="1">
    <source>
        <dbReference type="SAM" id="MobiDB-lite"/>
    </source>
</evidence>
<evidence type="ECO:0000313" key="5">
    <source>
        <dbReference type="EMBL" id="UWZ53913.1"/>
    </source>
</evidence>
<evidence type="ECO:0000259" key="2">
    <source>
        <dbReference type="Pfam" id="PF10646"/>
    </source>
</evidence>
<dbReference type="RefSeq" id="WP_156090143.1">
    <property type="nucleotide sequence ID" value="NZ_CP073767.1"/>
</dbReference>
<evidence type="ECO:0000259" key="3">
    <source>
        <dbReference type="Pfam" id="PF10647"/>
    </source>
</evidence>
<dbReference type="PROSITE" id="PS51257">
    <property type="entry name" value="PROKAR_LIPOPROTEIN"/>
    <property type="match status" value="1"/>
</dbReference>
<evidence type="ECO:0008006" key="7">
    <source>
        <dbReference type="Google" id="ProtNLM"/>
    </source>
</evidence>
<dbReference type="EMBL" id="CP073767">
    <property type="protein sequence ID" value="UWZ53913.1"/>
    <property type="molecule type" value="Genomic_DNA"/>
</dbReference>
<gene>
    <name evidence="5" type="ORF">Daura_46745</name>
</gene>
<dbReference type="OrthoDB" id="5172668at2"/>
<evidence type="ECO:0000259" key="4">
    <source>
        <dbReference type="Pfam" id="PF25976"/>
    </source>
</evidence>
<dbReference type="InterPro" id="IPR019606">
    <property type="entry name" value="GerMN"/>
</dbReference>
<dbReference type="KEGG" id="daur:Daura_46745"/>
<name>A0A9Q9IFZ4_9ACTN</name>
<organism evidence="5 6">
    <name type="scientific">Dactylosporangium aurantiacum</name>
    <dbReference type="NCBI Taxonomy" id="35754"/>
    <lineage>
        <taxon>Bacteria</taxon>
        <taxon>Bacillati</taxon>
        <taxon>Actinomycetota</taxon>
        <taxon>Actinomycetes</taxon>
        <taxon>Micromonosporales</taxon>
        <taxon>Micromonosporaceae</taxon>
        <taxon>Dactylosporangium</taxon>
    </lineage>
</organism>